<dbReference type="SUPFAM" id="SSF102114">
    <property type="entry name" value="Radical SAM enzymes"/>
    <property type="match status" value="1"/>
</dbReference>
<dbReference type="Proteomes" id="UP001496674">
    <property type="component" value="Chromosome"/>
</dbReference>
<evidence type="ECO:0000256" key="5">
    <source>
        <dbReference type="ARBA" id="ARBA00023014"/>
    </source>
</evidence>
<keyword evidence="3" id="KW-0479">Metal-binding</keyword>
<protein>
    <submittedName>
        <fullName evidence="7">[FeFe] hydrogenase maturase subunit HydE</fullName>
    </submittedName>
</protein>
<dbReference type="InterPro" id="IPR007197">
    <property type="entry name" value="rSAM"/>
</dbReference>
<keyword evidence="4" id="KW-0408">Iron</keyword>
<evidence type="ECO:0000313" key="7">
    <source>
        <dbReference type="EMBL" id="BEH00417.1"/>
    </source>
</evidence>
<dbReference type="InterPro" id="IPR024021">
    <property type="entry name" value="FeFe-hyd_HydE_rSAM"/>
</dbReference>
<evidence type="ECO:0000256" key="4">
    <source>
        <dbReference type="ARBA" id="ARBA00023004"/>
    </source>
</evidence>
<evidence type="ECO:0000259" key="6">
    <source>
        <dbReference type="PROSITE" id="PS51918"/>
    </source>
</evidence>
<dbReference type="SFLD" id="SFLDS00029">
    <property type="entry name" value="Radical_SAM"/>
    <property type="match status" value="1"/>
</dbReference>
<sequence>MAAISEILNKKEFSKDDIIRLLSITNKDEHELLIKKAYSVKVNTVGRKVHLRGLIEFSNYCRKDCYYCGIRKGNQKINRYSLSDEQVLQVVELARRNGLTGVVLQSGETSSQLFTERVTNLIAKIKEITDPGFRITLSLGEQTPETYRQWFEAGAQRYLLRIETSSEKLYRKIHPDNELHNFKTRLECLKNIQNIGYMAGTGVMIGLPFQTIENLTDDLLFIKERKIDMVGMGPYLEHADTPLYNYKDLLMPQTERLKLSIRMIAILRIMMPDINIASTTALQSIDPSGRELGLQAGANVMMPNLTPLKYRSNYLLYDNKPCIDQVADDCLYCLTKRIKMIGEDIAYNDYGDSMHFINRKQPQ</sequence>
<dbReference type="SFLD" id="SFLDG01280">
    <property type="entry name" value="HydE/PylB-like"/>
    <property type="match status" value="1"/>
</dbReference>
<comment type="cofactor">
    <cofactor evidence="1">
        <name>[4Fe-4S] cluster</name>
        <dbReference type="ChEBI" id="CHEBI:49883"/>
    </cofactor>
</comment>
<evidence type="ECO:0000313" key="8">
    <source>
        <dbReference type="Proteomes" id="UP001496674"/>
    </source>
</evidence>
<organism evidence="7 8">
    <name type="scientific">Bacteroides sedimenti</name>
    <dbReference type="NCBI Taxonomy" id="2136147"/>
    <lineage>
        <taxon>Bacteria</taxon>
        <taxon>Pseudomonadati</taxon>
        <taxon>Bacteroidota</taxon>
        <taxon>Bacteroidia</taxon>
        <taxon>Bacteroidales</taxon>
        <taxon>Bacteroidaceae</taxon>
        <taxon>Bacteroides</taxon>
    </lineage>
</organism>
<evidence type="ECO:0000256" key="1">
    <source>
        <dbReference type="ARBA" id="ARBA00001966"/>
    </source>
</evidence>
<keyword evidence="5" id="KW-0411">Iron-sulfur</keyword>
<dbReference type="InterPro" id="IPR013785">
    <property type="entry name" value="Aldolase_TIM"/>
</dbReference>
<dbReference type="PANTHER" id="PTHR43726">
    <property type="entry name" value="3-METHYLORNITHINE SYNTHASE"/>
    <property type="match status" value="1"/>
</dbReference>
<dbReference type="SFLD" id="SFLDG01060">
    <property type="entry name" value="BATS_domain_containing"/>
    <property type="match status" value="1"/>
</dbReference>
<name>A0ABN6Z794_9BACE</name>
<dbReference type="InterPro" id="IPR058240">
    <property type="entry name" value="rSAM_sf"/>
</dbReference>
<dbReference type="RefSeq" id="WP_353331750.1">
    <property type="nucleotide sequence ID" value="NZ_AP028055.1"/>
</dbReference>
<dbReference type="CDD" id="cd01335">
    <property type="entry name" value="Radical_SAM"/>
    <property type="match status" value="1"/>
</dbReference>
<keyword evidence="8" id="KW-1185">Reference proteome</keyword>
<dbReference type="Pfam" id="PF04055">
    <property type="entry name" value="Radical_SAM"/>
    <property type="match status" value="1"/>
</dbReference>
<dbReference type="SFLD" id="SFLDF00348">
    <property type="entry name" value="FeFe_hydrogenase_maturase_(Hyd"/>
    <property type="match status" value="1"/>
</dbReference>
<evidence type="ECO:0000256" key="2">
    <source>
        <dbReference type="ARBA" id="ARBA00022691"/>
    </source>
</evidence>
<proteinExistence type="predicted"/>
<dbReference type="InterPro" id="IPR006638">
    <property type="entry name" value="Elp3/MiaA/NifB-like_rSAM"/>
</dbReference>
<dbReference type="InterPro" id="IPR034422">
    <property type="entry name" value="HydE/PylB-like"/>
</dbReference>
<dbReference type="NCBIfam" id="TIGR03956">
    <property type="entry name" value="rSAM_HydE"/>
    <property type="match status" value="1"/>
</dbReference>
<reference evidence="7 8" key="1">
    <citation type="submission" date="2023-04" db="EMBL/GenBank/DDBJ databases">
        <title>Draft genome sequence of acteroides sedimenti strain YN3PY1.</title>
        <authorList>
            <person name="Yoshida N."/>
        </authorList>
    </citation>
    <scope>NUCLEOTIDE SEQUENCE [LARGE SCALE GENOMIC DNA]</scope>
    <source>
        <strain evidence="7 8">YN3PY1</strain>
    </source>
</reference>
<evidence type="ECO:0000256" key="3">
    <source>
        <dbReference type="ARBA" id="ARBA00022723"/>
    </source>
</evidence>
<gene>
    <name evidence="7" type="ORF">BSYN_26810</name>
</gene>
<dbReference type="PANTHER" id="PTHR43726:SF1">
    <property type="entry name" value="BIOTIN SYNTHASE"/>
    <property type="match status" value="1"/>
</dbReference>
<dbReference type="PROSITE" id="PS51918">
    <property type="entry name" value="RADICAL_SAM"/>
    <property type="match status" value="1"/>
</dbReference>
<dbReference type="PIRSF" id="PIRSF004762">
    <property type="entry name" value="CHP00423"/>
    <property type="match status" value="1"/>
</dbReference>
<accession>A0ABN6Z794</accession>
<dbReference type="SMART" id="SM00729">
    <property type="entry name" value="Elp3"/>
    <property type="match status" value="1"/>
</dbReference>
<dbReference type="Gene3D" id="3.20.20.70">
    <property type="entry name" value="Aldolase class I"/>
    <property type="match status" value="1"/>
</dbReference>
<feature type="domain" description="Radical SAM core" evidence="6">
    <location>
        <begin position="47"/>
        <end position="273"/>
    </location>
</feature>
<dbReference type="EMBL" id="AP028055">
    <property type="protein sequence ID" value="BEH00417.1"/>
    <property type="molecule type" value="Genomic_DNA"/>
</dbReference>
<keyword evidence="2" id="KW-0949">S-adenosyl-L-methionine</keyword>